<protein>
    <submittedName>
        <fullName evidence="1">Uncharacterized protein</fullName>
    </submittedName>
</protein>
<keyword evidence="2" id="KW-1185">Reference proteome</keyword>
<accession>A0ACC1ASU2</accession>
<dbReference type="EMBL" id="CM047904">
    <property type="protein sequence ID" value="KAJ0089734.1"/>
    <property type="molecule type" value="Genomic_DNA"/>
</dbReference>
<reference evidence="2" key="1">
    <citation type="journal article" date="2023" name="G3 (Bethesda)">
        <title>Genome assembly and association tests identify interacting loci associated with vigor, precocity, and sex in interspecific pistachio rootstocks.</title>
        <authorList>
            <person name="Palmer W."/>
            <person name="Jacygrad E."/>
            <person name="Sagayaradj S."/>
            <person name="Cavanaugh K."/>
            <person name="Han R."/>
            <person name="Bertier L."/>
            <person name="Beede B."/>
            <person name="Kafkas S."/>
            <person name="Golino D."/>
            <person name="Preece J."/>
            <person name="Michelmore R."/>
        </authorList>
    </citation>
    <scope>NUCLEOTIDE SEQUENCE [LARGE SCALE GENOMIC DNA]</scope>
</reference>
<organism evidence="1 2">
    <name type="scientific">Pistacia atlantica</name>
    <dbReference type="NCBI Taxonomy" id="434234"/>
    <lineage>
        <taxon>Eukaryota</taxon>
        <taxon>Viridiplantae</taxon>
        <taxon>Streptophyta</taxon>
        <taxon>Embryophyta</taxon>
        <taxon>Tracheophyta</taxon>
        <taxon>Spermatophyta</taxon>
        <taxon>Magnoliopsida</taxon>
        <taxon>eudicotyledons</taxon>
        <taxon>Gunneridae</taxon>
        <taxon>Pentapetalae</taxon>
        <taxon>rosids</taxon>
        <taxon>malvids</taxon>
        <taxon>Sapindales</taxon>
        <taxon>Anacardiaceae</taxon>
        <taxon>Pistacia</taxon>
    </lineage>
</organism>
<gene>
    <name evidence="1" type="ORF">Patl1_14201</name>
</gene>
<name>A0ACC1ASU2_9ROSI</name>
<comment type="caution">
    <text evidence="1">The sequence shown here is derived from an EMBL/GenBank/DDBJ whole genome shotgun (WGS) entry which is preliminary data.</text>
</comment>
<evidence type="ECO:0000313" key="1">
    <source>
        <dbReference type="EMBL" id="KAJ0089734.1"/>
    </source>
</evidence>
<dbReference type="Proteomes" id="UP001164250">
    <property type="component" value="Chromosome 8"/>
</dbReference>
<sequence length="159" mass="18024">MVYSGQIYRRANIAYGALSSRLGEHNFLFENSPSSVDADLLAHVLVTLQVLPETSVLRSKLLNHDNLLKYAEKHKAEFIEDGPSSSVPKFRADPSSSTPRRESNPKPKPKREKTQEEKTFRKRAKYFLAAQLFAVVLFLSVMGRYDSSDLDDDEDLGFE</sequence>
<evidence type="ECO:0000313" key="2">
    <source>
        <dbReference type="Proteomes" id="UP001164250"/>
    </source>
</evidence>
<proteinExistence type="predicted"/>